<evidence type="ECO:0000256" key="9">
    <source>
        <dbReference type="ARBA" id="ARBA00023237"/>
    </source>
</evidence>
<keyword evidence="12" id="KW-0732">Signal</keyword>
<evidence type="ECO:0000259" key="13">
    <source>
        <dbReference type="Pfam" id="PF00593"/>
    </source>
</evidence>
<protein>
    <submittedName>
        <fullName evidence="15">TonB-dependent siderophore receptor</fullName>
    </submittedName>
</protein>
<keyword evidence="7 10" id="KW-0472">Membrane</keyword>
<dbReference type="PANTHER" id="PTHR32552:SF90">
    <property type="entry name" value="METAL-PSEUDOPALINE RECEPTOR CNTO"/>
    <property type="match status" value="1"/>
</dbReference>
<evidence type="ECO:0000256" key="10">
    <source>
        <dbReference type="PROSITE-ProRule" id="PRU01360"/>
    </source>
</evidence>
<evidence type="ECO:0000256" key="11">
    <source>
        <dbReference type="RuleBase" id="RU003357"/>
    </source>
</evidence>
<keyword evidence="9 10" id="KW-0998">Cell outer membrane</keyword>
<evidence type="ECO:0000256" key="6">
    <source>
        <dbReference type="ARBA" id="ARBA00023077"/>
    </source>
</evidence>
<evidence type="ECO:0000313" key="15">
    <source>
        <dbReference type="EMBL" id="WQH06675.1"/>
    </source>
</evidence>
<dbReference type="Gene3D" id="2.40.170.20">
    <property type="entry name" value="TonB-dependent receptor, beta-barrel domain"/>
    <property type="match status" value="1"/>
</dbReference>
<evidence type="ECO:0000256" key="1">
    <source>
        <dbReference type="ARBA" id="ARBA00004571"/>
    </source>
</evidence>
<organism evidence="15 16">
    <name type="scientific">Duganella zoogloeoides</name>
    <dbReference type="NCBI Taxonomy" id="75659"/>
    <lineage>
        <taxon>Bacteria</taxon>
        <taxon>Pseudomonadati</taxon>
        <taxon>Pseudomonadota</taxon>
        <taxon>Betaproteobacteria</taxon>
        <taxon>Burkholderiales</taxon>
        <taxon>Oxalobacteraceae</taxon>
        <taxon>Telluria group</taxon>
        <taxon>Duganella</taxon>
    </lineage>
</organism>
<keyword evidence="6 11" id="KW-0798">TonB box</keyword>
<sequence length="706" mass="77005">MPVVRPSRLAVCLAAAYPWFAVAGPAEDATNAAELTDVVNVVAARQPYRSLSATGATKTETDLKDLPQSARVLTADMLGDAGVTRLADALDMGSSIARQNNFGGVWDSYSVRGFTGDPNYGSDFLVNGFSSSRGYNGLRDIANVSSIEILKGPAAALYGRGEPGGIINIATKKPLFQPSYALEQSVGSHDTYRTAVDLTGPLGENVAYRLNGSYEKGHSFRDFVTSERHLLSPSVIWRISDATTLSYELEQVEQKGNFDRGVVAVKGVLGLIPNSRFLGDPADGPTTIKSIGHQVFLQHDFQEGWSLQSGLSYRSSEMKGYSSDATVLQADGRTLWRQRRFRDFSGQDWSGRVELLGKLSTGAVRHNVLFGVDGYRFVDDRLQLRRNPSAAAPYSIDIYNPIYGGAQPTNLARSIDTREQQWSTGVYVQDQIDLSQQWKALLGVRRDAYRQRITNALLAGRVNEQRIEATSPRAGLVYQPTKQVSLYVSAAKSFRPNSGISIANESFPAESSRAYEAGVKFDTADGKLSSTLAVYSIKKENVLTVNPVDNNFSLAAGEVGSKGVELDVAGEVARKLQLSFSYAYTDATILRDNVLAVGGTVANVPKQSANLLLVREFKVLGKRASLGGGFNYVGERNGDVAISRSFVLPAYTTAKLVSSFDATRQLRLSLDIDNLFDKVYYPSAYQQTWVAPGDERRVTLKAHYKF</sequence>
<comment type="subcellular location">
    <subcellularLocation>
        <location evidence="1 10">Cell outer membrane</location>
        <topology evidence="1 10">Multi-pass membrane protein</topology>
    </subcellularLocation>
</comment>
<evidence type="ECO:0000256" key="2">
    <source>
        <dbReference type="ARBA" id="ARBA00009810"/>
    </source>
</evidence>
<dbReference type="EMBL" id="CP140152">
    <property type="protein sequence ID" value="WQH06675.1"/>
    <property type="molecule type" value="Genomic_DNA"/>
</dbReference>
<evidence type="ECO:0000313" key="16">
    <source>
        <dbReference type="Proteomes" id="UP001326110"/>
    </source>
</evidence>
<feature type="signal peptide" evidence="12">
    <location>
        <begin position="1"/>
        <end position="23"/>
    </location>
</feature>
<evidence type="ECO:0000256" key="7">
    <source>
        <dbReference type="ARBA" id="ARBA00023136"/>
    </source>
</evidence>
<feature type="chain" id="PRO_5046527682" evidence="12">
    <location>
        <begin position="24"/>
        <end position="706"/>
    </location>
</feature>
<dbReference type="InterPro" id="IPR037066">
    <property type="entry name" value="Plug_dom_sf"/>
</dbReference>
<dbReference type="InterPro" id="IPR000531">
    <property type="entry name" value="Beta-barrel_TonB"/>
</dbReference>
<dbReference type="Proteomes" id="UP001326110">
    <property type="component" value="Chromosome"/>
</dbReference>
<dbReference type="PANTHER" id="PTHR32552">
    <property type="entry name" value="FERRICHROME IRON RECEPTOR-RELATED"/>
    <property type="match status" value="1"/>
</dbReference>
<dbReference type="InterPro" id="IPR036942">
    <property type="entry name" value="Beta-barrel_TonB_sf"/>
</dbReference>
<dbReference type="RefSeq" id="WP_019920681.1">
    <property type="nucleotide sequence ID" value="NZ_CP140152.1"/>
</dbReference>
<dbReference type="Gene3D" id="2.170.130.10">
    <property type="entry name" value="TonB-dependent receptor, plug domain"/>
    <property type="match status" value="1"/>
</dbReference>
<reference evidence="15 16" key="1">
    <citation type="submission" date="2023-11" db="EMBL/GenBank/DDBJ databases">
        <title>MicrobeMod: A computational toolkit for identifying prokaryotic methylation and restriction-modification with nanopore sequencing.</title>
        <authorList>
            <person name="Crits-Christoph A."/>
            <person name="Kang S.C."/>
            <person name="Lee H."/>
            <person name="Ostrov N."/>
        </authorList>
    </citation>
    <scope>NUCLEOTIDE SEQUENCE [LARGE SCALE GENOMIC DNA]</scope>
    <source>
        <strain evidence="15 16">ATCC 25935</strain>
    </source>
</reference>
<keyword evidence="8 15" id="KW-0675">Receptor</keyword>
<dbReference type="InterPro" id="IPR010105">
    <property type="entry name" value="TonB_sidphr_rcpt"/>
</dbReference>
<evidence type="ECO:0000256" key="8">
    <source>
        <dbReference type="ARBA" id="ARBA00023170"/>
    </source>
</evidence>
<evidence type="ECO:0000256" key="3">
    <source>
        <dbReference type="ARBA" id="ARBA00022448"/>
    </source>
</evidence>
<keyword evidence="3 10" id="KW-0813">Transport</keyword>
<dbReference type="PROSITE" id="PS52016">
    <property type="entry name" value="TONB_DEPENDENT_REC_3"/>
    <property type="match status" value="1"/>
</dbReference>
<gene>
    <name evidence="15" type="ORF">SR858_10235</name>
</gene>
<dbReference type="InterPro" id="IPR039426">
    <property type="entry name" value="TonB-dep_rcpt-like"/>
</dbReference>
<keyword evidence="4 10" id="KW-1134">Transmembrane beta strand</keyword>
<dbReference type="SUPFAM" id="SSF56935">
    <property type="entry name" value="Porins"/>
    <property type="match status" value="1"/>
</dbReference>
<proteinExistence type="inferred from homology"/>
<feature type="domain" description="TonB-dependent receptor plug" evidence="14">
    <location>
        <begin position="63"/>
        <end position="166"/>
    </location>
</feature>
<dbReference type="Pfam" id="PF00593">
    <property type="entry name" value="TonB_dep_Rec_b-barrel"/>
    <property type="match status" value="1"/>
</dbReference>
<evidence type="ECO:0000256" key="5">
    <source>
        <dbReference type="ARBA" id="ARBA00022692"/>
    </source>
</evidence>
<evidence type="ECO:0000256" key="12">
    <source>
        <dbReference type="SAM" id="SignalP"/>
    </source>
</evidence>
<dbReference type="GeneID" id="43162541"/>
<name>A0ABZ0Y3S9_9BURK</name>
<evidence type="ECO:0000259" key="14">
    <source>
        <dbReference type="Pfam" id="PF07715"/>
    </source>
</evidence>
<comment type="similarity">
    <text evidence="2 10 11">Belongs to the TonB-dependent receptor family.</text>
</comment>
<keyword evidence="16" id="KW-1185">Reference proteome</keyword>
<dbReference type="Pfam" id="PF07715">
    <property type="entry name" value="Plug"/>
    <property type="match status" value="1"/>
</dbReference>
<dbReference type="InterPro" id="IPR012910">
    <property type="entry name" value="Plug_dom"/>
</dbReference>
<dbReference type="CDD" id="cd01347">
    <property type="entry name" value="ligand_gated_channel"/>
    <property type="match status" value="1"/>
</dbReference>
<accession>A0ABZ0Y3S9</accession>
<keyword evidence="5 10" id="KW-0812">Transmembrane</keyword>
<dbReference type="NCBIfam" id="TIGR01783">
    <property type="entry name" value="TonB-siderophor"/>
    <property type="match status" value="1"/>
</dbReference>
<feature type="domain" description="TonB-dependent receptor-like beta-barrel" evidence="13">
    <location>
        <begin position="237"/>
        <end position="675"/>
    </location>
</feature>
<evidence type="ECO:0000256" key="4">
    <source>
        <dbReference type="ARBA" id="ARBA00022452"/>
    </source>
</evidence>